<feature type="binding site" evidence="4">
    <location>
        <begin position="24"/>
        <end position="31"/>
    </location>
    <ligand>
        <name>GTP</name>
        <dbReference type="ChEBI" id="CHEBI:37565"/>
    </ligand>
</feature>
<keyword evidence="3 4" id="KW-0342">GTP-binding</keyword>
<dbReference type="SMART" id="SM00177">
    <property type="entry name" value="ARF"/>
    <property type="match status" value="1"/>
</dbReference>
<dbReference type="SMART" id="SM00175">
    <property type="entry name" value="RAB"/>
    <property type="match status" value="1"/>
</dbReference>
<dbReference type="PRINTS" id="PR00328">
    <property type="entry name" value="SAR1GTPBP"/>
</dbReference>
<evidence type="ECO:0000256" key="4">
    <source>
        <dbReference type="PIRSR" id="PIRSR606689-1"/>
    </source>
</evidence>
<dbReference type="Proteomes" id="UP000237144">
    <property type="component" value="Unassembled WGS sequence"/>
</dbReference>
<dbReference type="Gene3D" id="3.40.50.300">
    <property type="entry name" value="P-loop containing nucleotide triphosphate hydrolases"/>
    <property type="match status" value="1"/>
</dbReference>
<evidence type="ECO:0000256" key="1">
    <source>
        <dbReference type="ARBA" id="ARBA00010290"/>
    </source>
</evidence>
<dbReference type="CDD" id="cd04159">
    <property type="entry name" value="Arl10_like"/>
    <property type="match status" value="1"/>
</dbReference>
<keyword evidence="8" id="KW-1185">Reference proteome</keyword>
<dbReference type="SMART" id="SM00173">
    <property type="entry name" value="RAS"/>
    <property type="match status" value="1"/>
</dbReference>
<dbReference type="GO" id="GO:0015031">
    <property type="term" value="P:protein transport"/>
    <property type="evidence" value="ECO:0007669"/>
    <property type="project" value="InterPro"/>
</dbReference>
<feature type="binding site" evidence="5">
    <location>
        <position position="31"/>
    </location>
    <ligand>
        <name>Mg(2+)</name>
        <dbReference type="ChEBI" id="CHEBI:18420"/>
    </ligand>
</feature>
<dbReference type="PANTHER" id="PTHR45732">
    <property type="entry name" value="ADP-RIBOSYLATION FACTOR-LIKE PROTEIN 8"/>
    <property type="match status" value="1"/>
</dbReference>
<dbReference type="GO" id="GO:0098852">
    <property type="term" value="C:lytic vacuole membrane"/>
    <property type="evidence" value="ECO:0007669"/>
    <property type="project" value="TreeGrafter"/>
</dbReference>
<dbReference type="PROSITE" id="PS51417">
    <property type="entry name" value="ARF"/>
    <property type="match status" value="1"/>
</dbReference>
<feature type="binding site" evidence="4">
    <location>
        <position position="68"/>
    </location>
    <ligand>
        <name>GTP</name>
        <dbReference type="ChEBI" id="CHEBI:37565"/>
    </ligand>
</feature>
<dbReference type="PROSITE" id="PS51419">
    <property type="entry name" value="RAB"/>
    <property type="match status" value="1"/>
</dbReference>
<evidence type="ECO:0000256" key="3">
    <source>
        <dbReference type="ARBA" id="ARBA00023134"/>
    </source>
</evidence>
<keyword evidence="5" id="KW-0460">Magnesium</keyword>
<keyword evidence="2 4" id="KW-0547">Nucleotide-binding</keyword>
<accession>A0A2S5BDU6</accession>
<feature type="binding site" evidence="5">
    <location>
        <position position="49"/>
    </location>
    <ligand>
        <name>Mg(2+)</name>
        <dbReference type="ChEBI" id="CHEBI:18420"/>
    </ligand>
</feature>
<organism evidence="7 8">
    <name type="scientific">Rhodotorula taiwanensis</name>
    <dbReference type="NCBI Taxonomy" id="741276"/>
    <lineage>
        <taxon>Eukaryota</taxon>
        <taxon>Fungi</taxon>
        <taxon>Dikarya</taxon>
        <taxon>Basidiomycota</taxon>
        <taxon>Pucciniomycotina</taxon>
        <taxon>Microbotryomycetes</taxon>
        <taxon>Sporidiobolales</taxon>
        <taxon>Sporidiobolaceae</taxon>
        <taxon>Rhodotorula</taxon>
    </lineage>
</organism>
<dbReference type="InterPro" id="IPR027417">
    <property type="entry name" value="P-loop_NTPase"/>
</dbReference>
<dbReference type="InterPro" id="IPR005225">
    <property type="entry name" value="Small_GTP-bd"/>
</dbReference>
<comment type="caution">
    <text evidence="7">The sequence shown here is derived from an EMBL/GenBank/DDBJ whole genome shotgun (WGS) entry which is preliminary data.</text>
</comment>
<evidence type="ECO:0000256" key="6">
    <source>
        <dbReference type="RuleBase" id="RU003925"/>
    </source>
</evidence>
<dbReference type="EMBL" id="PJQD01000020">
    <property type="protein sequence ID" value="POY74944.1"/>
    <property type="molecule type" value="Genomic_DNA"/>
</dbReference>
<dbReference type="PANTHER" id="PTHR45732:SF7">
    <property type="entry name" value="ADP-RIBOSYLATION FACTOR-LIKE PROTEIN 8"/>
    <property type="match status" value="1"/>
</dbReference>
<protein>
    <recommendedName>
        <fullName evidence="9">Small monomeric GTPase</fullName>
    </recommendedName>
</protein>
<dbReference type="STRING" id="741276.A0A2S5BDU6"/>
<sequence length="199" mass="22064">MLRAFLDWLRSLFFAKELDIACIGLQNAGKSSLVTVLTDNHFTEEMIPTVGFNLRKIQKGNVIIKVWGQPRFRSIWERYCRGVGAIVWVLDSADASTFPTAQAELHALLDKPELRGIPLLVLANKNDLPDHATVDEVIKALALTTITNREVSCYSISGESTRHAVLGNRALTDMLAATLSSAKSSRNIDITLAWLMKRA</sequence>
<dbReference type="GO" id="GO:0003924">
    <property type="term" value="F:GTPase activity"/>
    <property type="evidence" value="ECO:0007669"/>
    <property type="project" value="InterPro"/>
</dbReference>
<evidence type="ECO:0008006" key="9">
    <source>
        <dbReference type="Google" id="ProtNLM"/>
    </source>
</evidence>
<dbReference type="NCBIfam" id="TIGR00231">
    <property type="entry name" value="small_GTP"/>
    <property type="match status" value="1"/>
</dbReference>
<dbReference type="GO" id="GO:0005525">
    <property type="term" value="F:GTP binding"/>
    <property type="evidence" value="ECO:0007669"/>
    <property type="project" value="UniProtKB-KW"/>
</dbReference>
<dbReference type="InterPro" id="IPR044154">
    <property type="entry name" value="Arl8a/8b"/>
</dbReference>
<dbReference type="SUPFAM" id="SSF52540">
    <property type="entry name" value="P-loop containing nucleoside triphosphate hydrolases"/>
    <property type="match status" value="1"/>
</dbReference>
<proteinExistence type="inferred from homology"/>
<dbReference type="OrthoDB" id="2011769at2759"/>
<evidence type="ECO:0000256" key="5">
    <source>
        <dbReference type="PIRSR" id="PIRSR606689-2"/>
    </source>
</evidence>
<evidence type="ECO:0000313" key="7">
    <source>
        <dbReference type="EMBL" id="POY74944.1"/>
    </source>
</evidence>
<evidence type="ECO:0000256" key="2">
    <source>
        <dbReference type="ARBA" id="ARBA00022741"/>
    </source>
</evidence>
<evidence type="ECO:0000313" key="8">
    <source>
        <dbReference type="Proteomes" id="UP000237144"/>
    </source>
</evidence>
<dbReference type="InterPro" id="IPR006689">
    <property type="entry name" value="Small_GTPase_ARF/SAR"/>
</dbReference>
<feature type="binding site" evidence="4">
    <location>
        <begin position="124"/>
        <end position="127"/>
    </location>
    <ligand>
        <name>GTP</name>
        <dbReference type="ChEBI" id="CHEBI:37565"/>
    </ligand>
</feature>
<comment type="similarity">
    <text evidence="1 6">Belongs to the small GTPase superfamily. Arf family.</text>
</comment>
<dbReference type="AlphaFoldDB" id="A0A2S5BDU6"/>
<dbReference type="Pfam" id="PF00025">
    <property type="entry name" value="Arf"/>
    <property type="match status" value="1"/>
</dbReference>
<gene>
    <name evidence="7" type="ORF">BMF94_1920</name>
</gene>
<dbReference type="GO" id="GO:0046872">
    <property type="term" value="F:metal ion binding"/>
    <property type="evidence" value="ECO:0007669"/>
    <property type="project" value="UniProtKB-KW"/>
</dbReference>
<reference evidence="7 8" key="1">
    <citation type="journal article" date="2018" name="Front. Microbiol.">
        <title>Prospects for Fungal Bioremediation of Acidic Radioactive Waste Sites: Characterization and Genome Sequence of Rhodotorula taiwanensis MD1149.</title>
        <authorList>
            <person name="Tkavc R."/>
            <person name="Matrosova V.Y."/>
            <person name="Grichenko O.E."/>
            <person name="Gostincar C."/>
            <person name="Volpe R.P."/>
            <person name="Klimenkova P."/>
            <person name="Gaidamakova E.K."/>
            <person name="Zhou C.E."/>
            <person name="Stewart B.J."/>
            <person name="Lyman M.G."/>
            <person name="Malfatti S.A."/>
            <person name="Rubinfeld B."/>
            <person name="Courtot M."/>
            <person name="Singh J."/>
            <person name="Dalgard C.L."/>
            <person name="Hamilton T."/>
            <person name="Frey K.G."/>
            <person name="Gunde-Cimerman N."/>
            <person name="Dugan L."/>
            <person name="Daly M.J."/>
        </authorList>
    </citation>
    <scope>NUCLEOTIDE SEQUENCE [LARGE SCALE GENOMIC DNA]</scope>
    <source>
        <strain evidence="7 8">MD1149</strain>
    </source>
</reference>
<dbReference type="SMART" id="SM00178">
    <property type="entry name" value="SAR"/>
    <property type="match status" value="1"/>
</dbReference>
<name>A0A2S5BDU6_9BASI</name>
<keyword evidence="5" id="KW-0479">Metal-binding</keyword>